<dbReference type="Proteomes" id="UP001597262">
    <property type="component" value="Unassembled WGS sequence"/>
</dbReference>
<evidence type="ECO:0000313" key="4">
    <source>
        <dbReference type="Proteomes" id="UP001597262"/>
    </source>
</evidence>
<dbReference type="EMBL" id="JBHTLM010000003">
    <property type="protein sequence ID" value="MFD1175933.1"/>
    <property type="molecule type" value="Genomic_DNA"/>
</dbReference>
<gene>
    <name evidence="3" type="ORF">ACFQ3W_06380</name>
</gene>
<comment type="similarity">
    <text evidence="1">Belongs to the DinB family.</text>
</comment>
<evidence type="ECO:0000256" key="2">
    <source>
        <dbReference type="ARBA" id="ARBA00022723"/>
    </source>
</evidence>
<dbReference type="InterPro" id="IPR007837">
    <property type="entry name" value="DinB"/>
</dbReference>
<dbReference type="InterPro" id="IPR034660">
    <property type="entry name" value="DinB/YfiT-like"/>
</dbReference>
<sequence>MTNQTLKLYEYHVWANRRVFEHLHQLPEEVWSQQTTSVFPSVGALMSHIYAMDGMWLSVMQEAPFDEARALLMRLLEETKEVTLDELQERFERTAEDYRNFLASLDSNQAIAVAHPQYGSVQTPISELVQHVVNHGTYHRGNLTAMLRQCGHPGVPTDYMFYLYTV</sequence>
<dbReference type="SUPFAM" id="SSF109854">
    <property type="entry name" value="DinB/YfiT-like putative metalloenzymes"/>
    <property type="match status" value="1"/>
</dbReference>
<proteinExistence type="inferred from homology"/>
<name>A0ABW3RTY6_9BACL</name>
<accession>A0ABW3RTY6</accession>
<comment type="caution">
    <text evidence="3">The sequence shown here is derived from an EMBL/GenBank/DDBJ whole genome shotgun (WGS) entry which is preliminary data.</text>
</comment>
<evidence type="ECO:0000256" key="1">
    <source>
        <dbReference type="ARBA" id="ARBA00008635"/>
    </source>
</evidence>
<dbReference type="RefSeq" id="WP_379317776.1">
    <property type="nucleotide sequence ID" value="NZ_JBHTLM010000003.1"/>
</dbReference>
<dbReference type="PANTHER" id="PTHR37302:SF1">
    <property type="entry name" value="PROTEIN DINB"/>
    <property type="match status" value="1"/>
</dbReference>
<dbReference type="Gene3D" id="1.20.120.450">
    <property type="entry name" value="dinb family like domain"/>
    <property type="match status" value="1"/>
</dbReference>
<organism evidence="3 4">
    <name type="scientific">Paenibacillus puldeungensis</name>
    <dbReference type="NCBI Taxonomy" id="696536"/>
    <lineage>
        <taxon>Bacteria</taxon>
        <taxon>Bacillati</taxon>
        <taxon>Bacillota</taxon>
        <taxon>Bacilli</taxon>
        <taxon>Bacillales</taxon>
        <taxon>Paenibacillaceae</taxon>
        <taxon>Paenibacillus</taxon>
    </lineage>
</organism>
<dbReference type="PANTHER" id="PTHR37302">
    <property type="entry name" value="SLR1116 PROTEIN"/>
    <property type="match status" value="1"/>
</dbReference>
<protein>
    <submittedName>
        <fullName evidence="3">DinB family protein</fullName>
    </submittedName>
</protein>
<keyword evidence="4" id="KW-1185">Reference proteome</keyword>
<reference evidence="4" key="1">
    <citation type="journal article" date="2019" name="Int. J. Syst. Evol. Microbiol.">
        <title>The Global Catalogue of Microorganisms (GCM) 10K type strain sequencing project: providing services to taxonomists for standard genome sequencing and annotation.</title>
        <authorList>
            <consortium name="The Broad Institute Genomics Platform"/>
            <consortium name="The Broad Institute Genome Sequencing Center for Infectious Disease"/>
            <person name="Wu L."/>
            <person name="Ma J."/>
        </authorList>
    </citation>
    <scope>NUCLEOTIDE SEQUENCE [LARGE SCALE GENOMIC DNA]</scope>
    <source>
        <strain evidence="4">CCUG 59189</strain>
    </source>
</reference>
<evidence type="ECO:0000313" key="3">
    <source>
        <dbReference type="EMBL" id="MFD1175933.1"/>
    </source>
</evidence>
<keyword evidence="2" id="KW-0479">Metal-binding</keyword>
<dbReference type="Pfam" id="PF05163">
    <property type="entry name" value="DinB"/>
    <property type="match status" value="1"/>
</dbReference>